<organism evidence="2 3">
    <name type="scientific">Candidatus Egerieousia excrementavium</name>
    <dbReference type="NCBI Taxonomy" id="2840778"/>
    <lineage>
        <taxon>Bacteria</taxon>
        <taxon>Pseudomonadati</taxon>
        <taxon>Bacteroidota</taxon>
        <taxon>Bacteroidia</taxon>
        <taxon>Bacteroidales</taxon>
        <taxon>Candidatus Egerieousia</taxon>
    </lineage>
</organism>
<keyword evidence="1" id="KW-0812">Transmembrane</keyword>
<dbReference type="Pfam" id="PF04306">
    <property type="entry name" value="DUF456"/>
    <property type="match status" value="1"/>
</dbReference>
<evidence type="ECO:0000313" key="3">
    <source>
        <dbReference type="Proteomes" id="UP000823635"/>
    </source>
</evidence>
<evidence type="ECO:0000313" key="2">
    <source>
        <dbReference type="EMBL" id="MBO8429180.1"/>
    </source>
</evidence>
<evidence type="ECO:0000256" key="1">
    <source>
        <dbReference type="SAM" id="Phobius"/>
    </source>
</evidence>
<name>A0A9D9DM88_9BACT</name>
<dbReference type="AlphaFoldDB" id="A0A9D9DM88"/>
<feature type="transmembrane region" description="Helical" evidence="1">
    <location>
        <begin position="7"/>
        <end position="25"/>
    </location>
</feature>
<dbReference type="EMBL" id="JADINB010000102">
    <property type="protein sequence ID" value="MBO8429180.1"/>
    <property type="molecule type" value="Genomic_DNA"/>
</dbReference>
<keyword evidence="1" id="KW-0472">Membrane</keyword>
<accession>A0A9D9DM88</accession>
<dbReference type="Proteomes" id="UP000823635">
    <property type="component" value="Unassembled WGS sequence"/>
</dbReference>
<proteinExistence type="predicted"/>
<dbReference type="PANTHER" id="PTHR39165:SF1">
    <property type="entry name" value="DUF456 DOMAIN-CONTAINING PROTEIN"/>
    <property type="match status" value="1"/>
</dbReference>
<gene>
    <name evidence="2" type="ORF">IAC68_04530</name>
</gene>
<keyword evidence="1" id="KW-1133">Transmembrane helix</keyword>
<dbReference type="InterPro" id="IPR007403">
    <property type="entry name" value="DUF456"/>
</dbReference>
<reference evidence="2" key="2">
    <citation type="journal article" date="2021" name="PeerJ">
        <title>Extensive microbial diversity within the chicken gut microbiome revealed by metagenomics and culture.</title>
        <authorList>
            <person name="Gilroy R."/>
            <person name="Ravi A."/>
            <person name="Getino M."/>
            <person name="Pursley I."/>
            <person name="Horton D.L."/>
            <person name="Alikhan N.F."/>
            <person name="Baker D."/>
            <person name="Gharbi K."/>
            <person name="Hall N."/>
            <person name="Watson M."/>
            <person name="Adriaenssens E.M."/>
            <person name="Foster-Nyarko E."/>
            <person name="Jarju S."/>
            <person name="Secka A."/>
            <person name="Antonio M."/>
            <person name="Oren A."/>
            <person name="Chaudhuri R.R."/>
            <person name="La Ragione R."/>
            <person name="Hildebrand F."/>
            <person name="Pallen M.J."/>
        </authorList>
    </citation>
    <scope>NUCLEOTIDE SEQUENCE</scope>
    <source>
        <strain evidence="2">15467</strain>
    </source>
</reference>
<feature type="transmembrane region" description="Helical" evidence="1">
    <location>
        <begin position="55"/>
        <end position="73"/>
    </location>
</feature>
<feature type="transmembrane region" description="Helical" evidence="1">
    <location>
        <begin position="94"/>
        <end position="118"/>
    </location>
</feature>
<protein>
    <submittedName>
        <fullName evidence="2">DUF456 domain-containing protein</fullName>
    </submittedName>
</protein>
<feature type="transmembrane region" description="Helical" evidence="1">
    <location>
        <begin position="138"/>
        <end position="160"/>
    </location>
</feature>
<reference evidence="2" key="1">
    <citation type="submission" date="2020-10" db="EMBL/GenBank/DDBJ databases">
        <authorList>
            <person name="Gilroy R."/>
        </authorList>
    </citation>
    <scope>NUCLEOTIDE SEQUENCE</scope>
    <source>
        <strain evidence="2">15467</strain>
    </source>
</reference>
<sequence length="163" mass="17607">MELFIEIVAIIMGVIGLLGCILPILPGPPLSYIALVLQYFFTNHPGTADEITGRFMITWLIITIVVTVLDYIVPAYFTKITGGTKEAVRGSIGGMLIGFLFFPPIGMIIGGFVGAMLMELYYHKKTMGASLLSALGSLLGFIFGTGIKLAASGVMLYYIIKFI</sequence>
<comment type="caution">
    <text evidence="2">The sequence shown here is derived from an EMBL/GenBank/DDBJ whole genome shotgun (WGS) entry which is preliminary data.</text>
</comment>
<dbReference type="PANTHER" id="PTHR39165">
    <property type="entry name" value="IG HYPOTHETICAL 17883"/>
    <property type="match status" value="1"/>
</dbReference>